<organism evidence="1 2">
    <name type="scientific">Paenibacillus mucilaginosus (strain KNP414)</name>
    <dbReference type="NCBI Taxonomy" id="1036673"/>
    <lineage>
        <taxon>Bacteria</taxon>
        <taxon>Bacillati</taxon>
        <taxon>Bacillota</taxon>
        <taxon>Bacilli</taxon>
        <taxon>Bacillales</taxon>
        <taxon>Paenibacillaceae</taxon>
        <taxon>Paenibacillus</taxon>
    </lineage>
</organism>
<dbReference type="HOGENOM" id="CLU_2396829_0_0_9"/>
<reference evidence="2" key="1">
    <citation type="submission" date="2011-06" db="EMBL/GenBank/DDBJ databases">
        <title>Complete genome sequence of Paenibacillus mucilaginosus KNP414.</title>
        <authorList>
            <person name="Wang J."/>
            <person name="Hu S."/>
            <person name="Hu X."/>
            <person name="Zhang B."/>
            <person name="Dong D."/>
            <person name="Zhang S."/>
            <person name="Zhao K."/>
            <person name="Wu D."/>
        </authorList>
    </citation>
    <scope>NUCLEOTIDE SEQUENCE [LARGE SCALE GENOMIC DNA]</scope>
    <source>
        <strain evidence="2">KNP414</strain>
    </source>
</reference>
<gene>
    <name evidence="1" type="ordered locus">KNP414_04394</name>
</gene>
<proteinExistence type="predicted"/>
<dbReference type="PATRIC" id="fig|1036673.3.peg.4038"/>
<reference evidence="1 2" key="2">
    <citation type="journal article" date="2013" name="Genome Announc.">
        <title>Genome Sequence of Growth-Improving Paenibacillus mucilaginosus Strain KNP414.</title>
        <authorList>
            <person name="Lu J.J."/>
            <person name="Wang J.F."/>
            <person name="Hu X.F."/>
        </authorList>
    </citation>
    <scope>NUCLEOTIDE SEQUENCE [LARGE SCALE GENOMIC DNA]</scope>
    <source>
        <strain evidence="1 2">KNP414</strain>
    </source>
</reference>
<accession>F8F6H2</accession>
<evidence type="ECO:0000313" key="1">
    <source>
        <dbReference type="EMBL" id="AEI42926.1"/>
    </source>
</evidence>
<dbReference type="Proteomes" id="UP000006620">
    <property type="component" value="Chromosome"/>
</dbReference>
<dbReference type="EMBL" id="CP002869">
    <property type="protein sequence ID" value="AEI42926.1"/>
    <property type="molecule type" value="Genomic_DNA"/>
</dbReference>
<protein>
    <submittedName>
        <fullName evidence="1">Uncharacterized protein</fullName>
    </submittedName>
</protein>
<name>F8F6H2_PAEMK</name>
<dbReference type="AlphaFoldDB" id="F8F6H2"/>
<evidence type="ECO:0000313" key="2">
    <source>
        <dbReference type="Proteomes" id="UP000006620"/>
    </source>
</evidence>
<dbReference type="KEGG" id="pms:KNP414_04394"/>
<sequence length="93" mass="10644">MYKPGAGSIEAPAFLSAVEYLKESYGENVIGEWNYTEREVKGEVSFKNYADGTVVTFKIRKEKSLEEWISDNSYALGDKVWFEGSEEFRSLKL</sequence>